<comment type="similarity">
    <text evidence="1">Belongs to the N(4)/N(6)-methyltransferase family.</text>
</comment>
<dbReference type="OrthoDB" id="9784823at2"/>
<dbReference type="Gene3D" id="3.40.50.150">
    <property type="entry name" value="Vaccinia Virus protein VP39"/>
    <property type="match status" value="1"/>
</dbReference>
<keyword evidence="4" id="KW-1185">Reference proteome</keyword>
<organism evidence="3 4">
    <name type="scientific">Psittacicella hinzii</name>
    <dbReference type="NCBI Taxonomy" id="2028575"/>
    <lineage>
        <taxon>Bacteria</taxon>
        <taxon>Pseudomonadati</taxon>
        <taxon>Pseudomonadota</taxon>
        <taxon>Gammaproteobacteria</taxon>
        <taxon>Pasteurellales</taxon>
        <taxon>Psittacicellaceae</taxon>
        <taxon>Psittacicella</taxon>
    </lineage>
</organism>
<dbReference type="Proteomes" id="UP000265916">
    <property type="component" value="Unassembled WGS sequence"/>
</dbReference>
<gene>
    <name evidence="3" type="ORF">CKF58_00040</name>
</gene>
<dbReference type="GO" id="GO:0008170">
    <property type="term" value="F:N-methyltransferase activity"/>
    <property type="evidence" value="ECO:0007669"/>
    <property type="project" value="InterPro"/>
</dbReference>
<protein>
    <recommendedName>
        <fullName evidence="2">DNA methylase adenine-specific domain-containing protein</fullName>
    </recommendedName>
</protein>
<dbReference type="GO" id="GO:0003677">
    <property type="term" value="F:DNA binding"/>
    <property type="evidence" value="ECO:0007669"/>
    <property type="project" value="InterPro"/>
</dbReference>
<sequence length="807" mass="89832">MTYPYTTLPLNYVSPKLEQLVTDLVGTLPTLISNGNACFAVELQHELTDNQATNSHSYIKLDPNSQNTSCNSQAPQYLQLNIATFKQQKHLLLAVLASDYLLTLGCLYREVMQEKREENQHSVSKSHETLLSTANSIPTDKLLTPLELFNTYVTEVQALHPYYPAPNFKNLDNPLKLLAYLQVITGINFAKLQAFIEQQIAMQKIVICTIDQAKDNYQDNSKDYSLDSNDYVFEDDSISQTKCLFTNSSVVLGSGNCFVVKGGLEVYRALSESLPEIYDLRDYDTTYLGELSKFWLEYSLEVDRQSNSDFLETESSGYRDFNAANSSAVEFYDKFVTERNALAKHNALTEHNTLEVDCITTIKLNSLTEASVTNGSVASASVTNASVASSAVVSSDVVSSDVADSAVISTTLITFNQWLEQIEQSILLPLRQYVLSYYHLFSLNSSNYHNDDLTHFADRNLDSKTNGKYSSENFAKDIDPLYLPDPLVAYGLMFDKVMAELCLLEGENGGEYYVPAWLVSCLQQTVSTAIQARAKQTTSEQFTAVQTTIEQGAVVQTTAKQAIAVQTKNEQVTASQTTTQQTTANLDPIEVSLSEQDFNNIHYDPFMGSGDILLGDYHQYLTQVLQQAEESSNSSSNAGYSVPIPQYYGKELFTYTWEIAQFNYLVHNLNVNTGLSANSFKAADATFKGKVMHMACNPPFDLEDWADEEILNRKWLITPVSNSSANFAWGQLHLEYLQAQGNSALLLSQNTLNPPAQEQAKQQRAFIQAGVVQAIITLPSKLSTNVAAPICLWQLQGREFAPLSLVE</sequence>
<evidence type="ECO:0000256" key="1">
    <source>
        <dbReference type="ARBA" id="ARBA00006594"/>
    </source>
</evidence>
<comment type="caution">
    <text evidence="3">The sequence shown here is derived from an EMBL/GenBank/DDBJ whole genome shotgun (WGS) entry which is preliminary data.</text>
</comment>
<dbReference type="AlphaFoldDB" id="A0A3A1YRJ9"/>
<name>A0A3A1YRJ9_9GAMM</name>
<dbReference type="InterPro" id="IPR029063">
    <property type="entry name" value="SAM-dependent_MTases_sf"/>
</dbReference>
<dbReference type="PANTHER" id="PTHR42998:SF1">
    <property type="entry name" value="TYPE I RESTRICTION ENZYME HINDI METHYLASE SUBUNIT"/>
    <property type="match status" value="1"/>
</dbReference>
<dbReference type="InterPro" id="IPR052916">
    <property type="entry name" value="Type-I_RE_MTase_Subunit"/>
</dbReference>
<dbReference type="PANTHER" id="PTHR42998">
    <property type="entry name" value="TYPE I RESTRICTION ENZYME HINDVIIP M PROTEIN-RELATED"/>
    <property type="match status" value="1"/>
</dbReference>
<reference evidence="3 4" key="1">
    <citation type="submission" date="2017-08" db="EMBL/GenBank/DDBJ databases">
        <title>Reclassification of Bisgaard taxon 37 and 44.</title>
        <authorList>
            <person name="Christensen H."/>
        </authorList>
    </citation>
    <scope>NUCLEOTIDE SEQUENCE [LARGE SCALE GENOMIC DNA]</scope>
    <source>
        <strain evidence="3 4">111</strain>
    </source>
</reference>
<evidence type="ECO:0000313" key="3">
    <source>
        <dbReference type="EMBL" id="RIY40822.1"/>
    </source>
</evidence>
<dbReference type="EMBL" id="NRJG01000001">
    <property type="protein sequence ID" value="RIY40822.1"/>
    <property type="molecule type" value="Genomic_DNA"/>
</dbReference>
<dbReference type="RefSeq" id="WP_119529951.1">
    <property type="nucleotide sequence ID" value="NZ_JBHSSP010000011.1"/>
</dbReference>
<feature type="domain" description="DNA methylase adenine-specific" evidence="2">
    <location>
        <begin position="594"/>
        <end position="796"/>
    </location>
</feature>
<dbReference type="Pfam" id="PF02384">
    <property type="entry name" value="N6_Mtase"/>
    <property type="match status" value="1"/>
</dbReference>
<accession>A0A3A1YRJ9</accession>
<proteinExistence type="inferred from homology"/>
<dbReference type="SUPFAM" id="SSF53335">
    <property type="entry name" value="S-adenosyl-L-methionine-dependent methyltransferases"/>
    <property type="match status" value="1"/>
</dbReference>
<evidence type="ECO:0000259" key="2">
    <source>
        <dbReference type="Pfam" id="PF02384"/>
    </source>
</evidence>
<dbReference type="InterPro" id="IPR003356">
    <property type="entry name" value="DNA_methylase_A-5"/>
</dbReference>
<evidence type="ECO:0000313" key="4">
    <source>
        <dbReference type="Proteomes" id="UP000265916"/>
    </source>
</evidence>